<keyword evidence="3" id="KW-1185">Reference proteome</keyword>
<dbReference type="SMART" id="SM00186">
    <property type="entry name" value="FBG"/>
    <property type="match status" value="1"/>
</dbReference>
<sequence length="173" mass="20358">MYKEGFGDSQNLNLWLGNEKLHYLTNQRNYKLRYDIITSSGSAKYAEYTEFQIESESNNYRMNKLGTHSGATGNYLYYSRGKQFSTHNRDNDACDNFNCAQLHRSGWWHYDNYCSYCYSYSYCYYFQYSSSCKSRCIYYNLNGVYNGGNGEMISSYYSNCNPQFVEMKICPSS</sequence>
<dbReference type="Gene3D" id="3.90.215.10">
    <property type="entry name" value="Gamma Fibrinogen, chain A, domain 1"/>
    <property type="match status" value="1"/>
</dbReference>
<proteinExistence type="predicted"/>
<dbReference type="PROSITE" id="PS51406">
    <property type="entry name" value="FIBRINOGEN_C_2"/>
    <property type="match status" value="1"/>
</dbReference>
<feature type="domain" description="Fibrinogen C-terminal" evidence="1">
    <location>
        <begin position="1"/>
        <end position="114"/>
    </location>
</feature>
<protein>
    <submittedName>
        <fullName evidence="2">Tenascin</fullName>
    </submittedName>
</protein>
<dbReference type="InterPro" id="IPR014716">
    <property type="entry name" value="Fibrinogen_a/b/g_C_1"/>
</dbReference>
<dbReference type="InterPro" id="IPR050373">
    <property type="entry name" value="Fibrinogen_C-term_domain"/>
</dbReference>
<organism evidence="2 3">
    <name type="scientific">Stichopus japonicus</name>
    <name type="common">Sea cucumber</name>
    <dbReference type="NCBI Taxonomy" id="307972"/>
    <lineage>
        <taxon>Eukaryota</taxon>
        <taxon>Metazoa</taxon>
        <taxon>Echinodermata</taxon>
        <taxon>Eleutherozoa</taxon>
        <taxon>Echinozoa</taxon>
        <taxon>Holothuroidea</taxon>
        <taxon>Aspidochirotacea</taxon>
        <taxon>Aspidochirotida</taxon>
        <taxon>Stichopodidae</taxon>
        <taxon>Apostichopus</taxon>
    </lineage>
</organism>
<dbReference type="Pfam" id="PF00147">
    <property type="entry name" value="Fibrinogen_C"/>
    <property type="match status" value="1"/>
</dbReference>
<evidence type="ECO:0000313" key="2">
    <source>
        <dbReference type="EMBL" id="PIK53516.1"/>
    </source>
</evidence>
<comment type="caution">
    <text evidence="2">The sequence shown here is derived from an EMBL/GenBank/DDBJ whole genome shotgun (WGS) entry which is preliminary data.</text>
</comment>
<dbReference type="Proteomes" id="UP000230750">
    <property type="component" value="Unassembled WGS sequence"/>
</dbReference>
<dbReference type="GO" id="GO:0005615">
    <property type="term" value="C:extracellular space"/>
    <property type="evidence" value="ECO:0007669"/>
    <property type="project" value="TreeGrafter"/>
</dbReference>
<reference evidence="2 3" key="1">
    <citation type="journal article" date="2017" name="PLoS Biol.">
        <title>The sea cucumber genome provides insights into morphological evolution and visceral regeneration.</title>
        <authorList>
            <person name="Zhang X."/>
            <person name="Sun L."/>
            <person name="Yuan J."/>
            <person name="Sun Y."/>
            <person name="Gao Y."/>
            <person name="Zhang L."/>
            <person name="Li S."/>
            <person name="Dai H."/>
            <person name="Hamel J.F."/>
            <person name="Liu C."/>
            <person name="Yu Y."/>
            <person name="Liu S."/>
            <person name="Lin W."/>
            <person name="Guo K."/>
            <person name="Jin S."/>
            <person name="Xu P."/>
            <person name="Storey K.B."/>
            <person name="Huan P."/>
            <person name="Zhang T."/>
            <person name="Zhou Y."/>
            <person name="Zhang J."/>
            <person name="Lin C."/>
            <person name="Li X."/>
            <person name="Xing L."/>
            <person name="Huo D."/>
            <person name="Sun M."/>
            <person name="Wang L."/>
            <person name="Mercier A."/>
            <person name="Li F."/>
            <person name="Yang H."/>
            <person name="Xiang J."/>
        </authorList>
    </citation>
    <scope>NUCLEOTIDE SEQUENCE [LARGE SCALE GENOMIC DNA]</scope>
    <source>
        <strain evidence="2">Shaxun</strain>
        <tissue evidence="2">Muscle</tissue>
    </source>
</reference>
<dbReference type="InterPro" id="IPR036056">
    <property type="entry name" value="Fibrinogen-like_C"/>
</dbReference>
<name>A0A2G8KZS0_STIJA</name>
<dbReference type="EMBL" id="MRZV01000283">
    <property type="protein sequence ID" value="PIK53516.1"/>
    <property type="molecule type" value="Genomic_DNA"/>
</dbReference>
<evidence type="ECO:0000259" key="1">
    <source>
        <dbReference type="PROSITE" id="PS51406"/>
    </source>
</evidence>
<dbReference type="InterPro" id="IPR002181">
    <property type="entry name" value="Fibrinogen_a/b/g_C_dom"/>
</dbReference>
<dbReference type="SUPFAM" id="SSF56496">
    <property type="entry name" value="Fibrinogen C-terminal domain-like"/>
    <property type="match status" value="1"/>
</dbReference>
<dbReference type="AlphaFoldDB" id="A0A2G8KZS0"/>
<evidence type="ECO:0000313" key="3">
    <source>
        <dbReference type="Proteomes" id="UP000230750"/>
    </source>
</evidence>
<accession>A0A2G8KZS0</accession>
<dbReference type="STRING" id="307972.A0A2G8KZS0"/>
<dbReference type="PANTHER" id="PTHR19143">
    <property type="entry name" value="FIBRINOGEN/TENASCIN/ANGIOPOEITIN"/>
    <property type="match status" value="1"/>
</dbReference>
<dbReference type="OrthoDB" id="6345539at2759"/>
<gene>
    <name evidence="2" type="ORF">BSL78_09611</name>
</gene>